<name>A0A6J8BQS6_MYTCO</name>
<dbReference type="PANTHER" id="PTHR23098">
    <property type="entry name" value="AGAP001331-PA-RELATED"/>
    <property type="match status" value="1"/>
</dbReference>
<feature type="region of interest" description="Disordered" evidence="1">
    <location>
        <begin position="1"/>
        <end position="21"/>
    </location>
</feature>
<organism evidence="3 4">
    <name type="scientific">Mytilus coruscus</name>
    <name type="common">Sea mussel</name>
    <dbReference type="NCBI Taxonomy" id="42192"/>
    <lineage>
        <taxon>Eukaryota</taxon>
        <taxon>Metazoa</taxon>
        <taxon>Spiralia</taxon>
        <taxon>Lophotrochozoa</taxon>
        <taxon>Mollusca</taxon>
        <taxon>Bivalvia</taxon>
        <taxon>Autobranchia</taxon>
        <taxon>Pteriomorphia</taxon>
        <taxon>Mytilida</taxon>
        <taxon>Mytiloidea</taxon>
        <taxon>Mytilidae</taxon>
        <taxon>Mytilinae</taxon>
        <taxon>Mytilus</taxon>
    </lineage>
</organism>
<feature type="compositionally biased region" description="Polar residues" evidence="1">
    <location>
        <begin position="148"/>
        <end position="162"/>
    </location>
</feature>
<dbReference type="OrthoDB" id="10046272at2759"/>
<evidence type="ECO:0000259" key="2">
    <source>
        <dbReference type="Pfam" id="PF13873"/>
    </source>
</evidence>
<feature type="region of interest" description="Disordered" evidence="1">
    <location>
        <begin position="148"/>
        <end position="169"/>
    </location>
</feature>
<accession>A0A6J8BQS6</accession>
<dbReference type="InterPro" id="IPR028002">
    <property type="entry name" value="Myb_DNA-bind_5"/>
</dbReference>
<protein>
    <recommendedName>
        <fullName evidence="2">Myb/SANT-like DNA-binding domain-containing protein</fullName>
    </recommendedName>
</protein>
<dbReference type="Proteomes" id="UP000507470">
    <property type="component" value="Unassembled WGS sequence"/>
</dbReference>
<evidence type="ECO:0000313" key="4">
    <source>
        <dbReference type="Proteomes" id="UP000507470"/>
    </source>
</evidence>
<reference evidence="3 4" key="1">
    <citation type="submission" date="2020-06" db="EMBL/GenBank/DDBJ databases">
        <authorList>
            <person name="Li R."/>
            <person name="Bekaert M."/>
        </authorList>
    </citation>
    <scope>NUCLEOTIDE SEQUENCE [LARGE SCALE GENOMIC DNA]</scope>
    <source>
        <strain evidence="4">wild</strain>
    </source>
</reference>
<dbReference type="PANTHER" id="PTHR23098:SF16">
    <property type="entry name" value="REGULATORY PROTEIN ZESTE"/>
    <property type="match status" value="1"/>
</dbReference>
<keyword evidence="4" id="KW-1185">Reference proteome</keyword>
<dbReference type="Pfam" id="PF13873">
    <property type="entry name" value="Myb_DNA-bind_5"/>
    <property type="match status" value="1"/>
</dbReference>
<evidence type="ECO:0000256" key="1">
    <source>
        <dbReference type="SAM" id="MobiDB-lite"/>
    </source>
</evidence>
<dbReference type="EMBL" id="CACVKT020003688">
    <property type="protein sequence ID" value="CAC5385139.1"/>
    <property type="molecule type" value="Genomic_DNA"/>
</dbReference>
<proteinExistence type="predicted"/>
<dbReference type="GO" id="GO:0005634">
    <property type="term" value="C:nucleus"/>
    <property type="evidence" value="ECO:0007669"/>
    <property type="project" value="TreeGrafter"/>
</dbReference>
<feature type="domain" description="Myb/SANT-like DNA-binding" evidence="2">
    <location>
        <begin position="24"/>
        <end position="99"/>
    </location>
</feature>
<feature type="region of interest" description="Disordered" evidence="1">
    <location>
        <begin position="184"/>
        <end position="236"/>
    </location>
</feature>
<evidence type="ECO:0000313" key="3">
    <source>
        <dbReference type="EMBL" id="CAC5385139.1"/>
    </source>
</evidence>
<sequence length="286" mass="31399">MHRKSSLPVTKMAELSAKKLPRDRKPNFTSIEANLISSRVTHELELLKGGFSTEVTNQKKNELWKVITEEVNALGVCMRSETEVRNKYRNMCRGAKEKFTNNRKEMSKTGGGPPPTQLTIAEENIVNAMRDSASFIGIGGLETEITCNEENPATNGSQSPCTATPRPTAEESVWIRALDRHHSNLQNNEQTCPVADDAEGTDRNATCPGPSSSASSQSKRSSSSCSVQPTPSKKKKTAEDVYALQCAVLEKELEKNTLQVDLLKKLLSKYDSLDSDALELLSVLGQ</sequence>
<gene>
    <name evidence="3" type="ORF">MCOR_20714</name>
</gene>
<feature type="compositionally biased region" description="Low complexity" evidence="1">
    <location>
        <begin position="211"/>
        <end position="226"/>
    </location>
</feature>
<dbReference type="AlphaFoldDB" id="A0A6J8BQS6"/>